<keyword evidence="3" id="KW-0645">Protease</keyword>
<dbReference type="SUPFAM" id="SSF53187">
    <property type="entry name" value="Zn-dependent exopeptidases"/>
    <property type="match status" value="1"/>
</dbReference>
<dbReference type="PROSITE" id="PS00631">
    <property type="entry name" value="CYTOSOL_AP"/>
    <property type="match status" value="1"/>
</dbReference>
<dbReference type="GO" id="GO:0070006">
    <property type="term" value="F:metalloaminopeptidase activity"/>
    <property type="evidence" value="ECO:0007669"/>
    <property type="project" value="InterPro"/>
</dbReference>
<protein>
    <submittedName>
        <fullName evidence="6">Putative aminopeptidase W07G4.4</fullName>
    </submittedName>
</protein>
<dbReference type="InterPro" id="IPR000819">
    <property type="entry name" value="Peptidase_M17_C"/>
</dbReference>
<dbReference type="Pfam" id="PF00883">
    <property type="entry name" value="Peptidase_M17"/>
    <property type="match status" value="1"/>
</dbReference>
<accession>A0A146M6X8</accession>
<dbReference type="PANTHER" id="PTHR11963:SF48">
    <property type="entry name" value="DIPEPTIDASE B, ISOFORM A"/>
    <property type="match status" value="1"/>
</dbReference>
<dbReference type="PRINTS" id="PR00481">
    <property type="entry name" value="LAMNOPPTDASE"/>
</dbReference>
<dbReference type="AlphaFoldDB" id="A0A146M6X8"/>
<evidence type="ECO:0000313" key="6">
    <source>
        <dbReference type="EMBL" id="JAQ15045.1"/>
    </source>
</evidence>
<evidence type="ECO:0000256" key="2">
    <source>
        <dbReference type="ARBA" id="ARBA00022438"/>
    </source>
</evidence>
<dbReference type="InterPro" id="IPR011356">
    <property type="entry name" value="Leucine_aapep/pepB"/>
</dbReference>
<dbReference type="PANTHER" id="PTHR11963">
    <property type="entry name" value="LEUCINE AMINOPEPTIDASE-RELATED"/>
    <property type="match status" value="1"/>
</dbReference>
<reference evidence="6" key="1">
    <citation type="journal article" date="2016" name="Gigascience">
        <title>De novo construction of an expanded transcriptome assembly for the western tarnished plant bug, Lygus hesperus.</title>
        <authorList>
            <person name="Tassone E.E."/>
            <person name="Geib S.M."/>
            <person name="Hall B."/>
            <person name="Fabrick J.A."/>
            <person name="Brent C.S."/>
            <person name="Hull J.J."/>
        </authorList>
    </citation>
    <scope>NUCLEOTIDE SEQUENCE</scope>
</reference>
<gene>
    <name evidence="6" type="primary">W07G4.4</name>
    <name evidence="6" type="ORF">g.70975</name>
</gene>
<keyword evidence="4" id="KW-0378">Hydrolase</keyword>
<dbReference type="GO" id="GO:0005737">
    <property type="term" value="C:cytoplasm"/>
    <property type="evidence" value="ECO:0007669"/>
    <property type="project" value="InterPro"/>
</dbReference>
<comment type="similarity">
    <text evidence="1">Belongs to the peptidase M17 family.</text>
</comment>
<sequence length="510" mass="54423">MELDYALQEVGSLSEAGYDGIVLVSEAGKETGIPTELLSVIKKAEQIDSDLHDSGAVLGVELPAKRLVYAPTGKITADYHDVRQFGDAAKKGILRALKSGSKSPLIVLVDNKRFERTRLVTLLGALEGLYMNLQWREDRPEKSPKVKALGVWSDDPKGLPALLQLAGALETGRVLARDIGGPDPERMSPINVEKAVRGAFPSNSGITLEVISDENVLNKEYPLYAAVNRAASVIDRHKGRIIYLTYQGSAPTQTLLVVGKGVTYDTGGADIKAGGIMAGMCRDKCGAAAVAGFMKILSILKPKHLKVIGAMSMVRNSVGENCYVSDEMIMCRAGKRVRVGNTDAEGRMIMADVLCRMKELAVGEKNPQIFTIATLTGHALRTVGEGYTIAMDNGPARKAQTAAKLATAGELIGDIVDISRVRREDYETHRGKAEGEDVVQATNLPSAQAKRGHQAPSAFLILASGLEEHGLEGAKPLPYTHLDIAASCGEVPKDATGAPVLALSTAYLNL</sequence>
<keyword evidence="2 6" id="KW-0031">Aminopeptidase</keyword>
<dbReference type="GO" id="GO:0030145">
    <property type="term" value="F:manganese ion binding"/>
    <property type="evidence" value="ECO:0007669"/>
    <property type="project" value="InterPro"/>
</dbReference>
<feature type="domain" description="Cytosol aminopeptidase" evidence="5">
    <location>
        <begin position="341"/>
        <end position="348"/>
    </location>
</feature>
<evidence type="ECO:0000256" key="3">
    <source>
        <dbReference type="ARBA" id="ARBA00022670"/>
    </source>
</evidence>
<dbReference type="Gene3D" id="3.40.630.10">
    <property type="entry name" value="Zn peptidases"/>
    <property type="match status" value="1"/>
</dbReference>
<dbReference type="EMBL" id="GDHC01003584">
    <property type="protein sequence ID" value="JAQ15045.1"/>
    <property type="molecule type" value="Transcribed_RNA"/>
</dbReference>
<proteinExistence type="inferred from homology"/>
<organism evidence="6">
    <name type="scientific">Lygus hesperus</name>
    <name type="common">Western plant bug</name>
    <dbReference type="NCBI Taxonomy" id="30085"/>
    <lineage>
        <taxon>Eukaryota</taxon>
        <taxon>Metazoa</taxon>
        <taxon>Ecdysozoa</taxon>
        <taxon>Arthropoda</taxon>
        <taxon>Hexapoda</taxon>
        <taxon>Insecta</taxon>
        <taxon>Pterygota</taxon>
        <taxon>Neoptera</taxon>
        <taxon>Paraneoptera</taxon>
        <taxon>Hemiptera</taxon>
        <taxon>Heteroptera</taxon>
        <taxon>Panheteroptera</taxon>
        <taxon>Cimicomorpha</taxon>
        <taxon>Miridae</taxon>
        <taxon>Mirini</taxon>
        <taxon>Lygus</taxon>
    </lineage>
</organism>
<name>A0A146M6X8_LYGHE</name>
<evidence type="ECO:0000256" key="4">
    <source>
        <dbReference type="ARBA" id="ARBA00022801"/>
    </source>
</evidence>
<evidence type="ECO:0000259" key="5">
    <source>
        <dbReference type="PROSITE" id="PS00631"/>
    </source>
</evidence>
<evidence type="ECO:0000256" key="1">
    <source>
        <dbReference type="ARBA" id="ARBA00009528"/>
    </source>
</evidence>
<dbReference type="GO" id="GO:0006508">
    <property type="term" value="P:proteolysis"/>
    <property type="evidence" value="ECO:0007669"/>
    <property type="project" value="UniProtKB-KW"/>
</dbReference>